<keyword evidence="2" id="KW-0720">Serine protease</keyword>
<dbReference type="OrthoDB" id="6605387at2759"/>
<evidence type="ECO:0000256" key="1">
    <source>
        <dbReference type="ARBA" id="ARBA00023157"/>
    </source>
</evidence>
<gene>
    <name evidence="5" type="primary">106666994</name>
</gene>
<dbReference type="Gene3D" id="2.40.10.10">
    <property type="entry name" value="Trypsin-like serine proteases"/>
    <property type="match status" value="1"/>
</dbReference>
<evidence type="ECO:0000256" key="3">
    <source>
        <dbReference type="SAM" id="SignalP"/>
    </source>
</evidence>
<dbReference type="InterPro" id="IPR033116">
    <property type="entry name" value="TRYPSIN_SER"/>
</dbReference>
<evidence type="ECO:0000256" key="2">
    <source>
        <dbReference type="RuleBase" id="RU363034"/>
    </source>
</evidence>
<dbReference type="AlphaFoldDB" id="A0A8I6RPE3"/>
<sequence>MKLAAVVIFSILSLSLKVCSDDSKSADNAQFCHCGWTNKYRTRILGGVETRPDEWPMMAGILLMPEMQHLCGGTIISRHHVLTAAHCLSDKMRKEIRHERIGVVVGVHNYTQIKPDRVLRIRLLVLHPEYTFGKASPDLAILLIDTPLGDGKTVGPVCFSKRRVNPIHKKFKHLGWGVVSNKSNRTSDVLKMTTLKSVDLRSCQYGDLIARKNPFQICTKQRGTSMCFGDSGGPLMWLDPSTGRYSLIGVASFARDNCLEASVSIEVYHFISWIKYVTSAIYIDNHLCINSKI</sequence>
<protein>
    <recommendedName>
        <fullName evidence="4">Peptidase S1 domain-containing protein</fullName>
    </recommendedName>
</protein>
<proteinExistence type="predicted"/>
<keyword evidence="1" id="KW-1015">Disulfide bond</keyword>
<dbReference type="KEGG" id="clec:106666994"/>
<evidence type="ECO:0000259" key="4">
    <source>
        <dbReference type="PROSITE" id="PS50240"/>
    </source>
</evidence>
<evidence type="ECO:0000313" key="6">
    <source>
        <dbReference type="Proteomes" id="UP000494040"/>
    </source>
</evidence>
<dbReference type="SMART" id="SM00020">
    <property type="entry name" value="Tryp_SPc"/>
    <property type="match status" value="1"/>
</dbReference>
<dbReference type="GO" id="GO:0006508">
    <property type="term" value="P:proteolysis"/>
    <property type="evidence" value="ECO:0007669"/>
    <property type="project" value="UniProtKB-KW"/>
</dbReference>
<dbReference type="PROSITE" id="PS50240">
    <property type="entry name" value="TRYPSIN_DOM"/>
    <property type="match status" value="1"/>
</dbReference>
<dbReference type="InterPro" id="IPR001314">
    <property type="entry name" value="Peptidase_S1A"/>
</dbReference>
<dbReference type="PRINTS" id="PR00722">
    <property type="entry name" value="CHYMOTRYPSIN"/>
</dbReference>
<keyword evidence="2" id="KW-0645">Protease</keyword>
<dbReference type="PANTHER" id="PTHR24252:SF7">
    <property type="entry name" value="HYALIN"/>
    <property type="match status" value="1"/>
</dbReference>
<dbReference type="CDD" id="cd00190">
    <property type="entry name" value="Tryp_SPc"/>
    <property type="match status" value="1"/>
</dbReference>
<reference evidence="5" key="1">
    <citation type="submission" date="2022-01" db="UniProtKB">
        <authorList>
            <consortium name="EnsemblMetazoa"/>
        </authorList>
    </citation>
    <scope>IDENTIFICATION</scope>
</reference>
<dbReference type="PANTHER" id="PTHR24252">
    <property type="entry name" value="ACROSIN-RELATED"/>
    <property type="match status" value="1"/>
</dbReference>
<evidence type="ECO:0000313" key="5">
    <source>
        <dbReference type="EnsemblMetazoa" id="XP_014250068.1"/>
    </source>
</evidence>
<organism evidence="5 6">
    <name type="scientific">Cimex lectularius</name>
    <name type="common">Bed bug</name>
    <name type="synonym">Acanthia lectularia</name>
    <dbReference type="NCBI Taxonomy" id="79782"/>
    <lineage>
        <taxon>Eukaryota</taxon>
        <taxon>Metazoa</taxon>
        <taxon>Ecdysozoa</taxon>
        <taxon>Arthropoda</taxon>
        <taxon>Hexapoda</taxon>
        <taxon>Insecta</taxon>
        <taxon>Pterygota</taxon>
        <taxon>Neoptera</taxon>
        <taxon>Paraneoptera</taxon>
        <taxon>Hemiptera</taxon>
        <taxon>Heteroptera</taxon>
        <taxon>Panheteroptera</taxon>
        <taxon>Cimicomorpha</taxon>
        <taxon>Cimicidae</taxon>
        <taxon>Cimex</taxon>
    </lineage>
</organism>
<feature type="chain" id="PRO_5035164641" description="Peptidase S1 domain-containing protein" evidence="3">
    <location>
        <begin position="21"/>
        <end position="293"/>
    </location>
</feature>
<dbReference type="PROSITE" id="PS00135">
    <property type="entry name" value="TRYPSIN_SER"/>
    <property type="match status" value="1"/>
</dbReference>
<dbReference type="Proteomes" id="UP000494040">
    <property type="component" value="Unassembled WGS sequence"/>
</dbReference>
<keyword evidence="3" id="KW-0732">Signal</keyword>
<dbReference type="FunFam" id="2.40.10.10:FF:000068">
    <property type="entry name" value="transmembrane protease serine 2"/>
    <property type="match status" value="1"/>
</dbReference>
<dbReference type="InterPro" id="IPR001254">
    <property type="entry name" value="Trypsin_dom"/>
</dbReference>
<keyword evidence="6" id="KW-1185">Reference proteome</keyword>
<dbReference type="GO" id="GO:0004252">
    <property type="term" value="F:serine-type endopeptidase activity"/>
    <property type="evidence" value="ECO:0007669"/>
    <property type="project" value="InterPro"/>
</dbReference>
<dbReference type="OMA" id="IMEEFTI"/>
<dbReference type="Pfam" id="PF00089">
    <property type="entry name" value="Trypsin"/>
    <property type="match status" value="1"/>
</dbReference>
<feature type="signal peptide" evidence="3">
    <location>
        <begin position="1"/>
        <end position="20"/>
    </location>
</feature>
<dbReference type="PROSITE" id="PS00134">
    <property type="entry name" value="TRYPSIN_HIS"/>
    <property type="match status" value="1"/>
</dbReference>
<accession>A0A8I6RPE3</accession>
<dbReference type="InterPro" id="IPR018114">
    <property type="entry name" value="TRYPSIN_HIS"/>
</dbReference>
<keyword evidence="2" id="KW-0378">Hydrolase</keyword>
<dbReference type="InterPro" id="IPR009003">
    <property type="entry name" value="Peptidase_S1_PA"/>
</dbReference>
<feature type="domain" description="Peptidase S1" evidence="4">
    <location>
        <begin position="44"/>
        <end position="279"/>
    </location>
</feature>
<name>A0A8I6RPE3_CIMLE</name>
<dbReference type="SUPFAM" id="SSF50494">
    <property type="entry name" value="Trypsin-like serine proteases"/>
    <property type="match status" value="1"/>
</dbReference>
<dbReference type="EnsemblMetazoa" id="XM_014394582.2">
    <property type="protein sequence ID" value="XP_014250068.1"/>
    <property type="gene ID" value="LOC106666994"/>
</dbReference>
<dbReference type="InterPro" id="IPR043504">
    <property type="entry name" value="Peptidase_S1_PA_chymotrypsin"/>
</dbReference>